<dbReference type="Proteomes" id="UP000658690">
    <property type="component" value="Unassembled WGS sequence"/>
</dbReference>
<protein>
    <submittedName>
        <fullName evidence="1">Nuclear transport factor 2 family protein</fullName>
    </submittedName>
</protein>
<name>A0ABX1ZC42_9BACL</name>
<dbReference type="EMBL" id="WHOC01000176">
    <property type="protein sequence ID" value="NOU90657.1"/>
    <property type="molecule type" value="Genomic_DNA"/>
</dbReference>
<evidence type="ECO:0000313" key="1">
    <source>
        <dbReference type="EMBL" id="NOU90657.1"/>
    </source>
</evidence>
<dbReference type="Gene3D" id="3.10.450.50">
    <property type="match status" value="1"/>
</dbReference>
<reference evidence="1 2" key="1">
    <citation type="submission" date="2019-10" db="EMBL/GenBank/DDBJ databases">
        <title>Description of Paenibacillus choica sp. nov.</title>
        <authorList>
            <person name="Carlier A."/>
            <person name="Qi S."/>
        </authorList>
    </citation>
    <scope>NUCLEOTIDE SEQUENCE [LARGE SCALE GENOMIC DNA]</scope>
    <source>
        <strain evidence="1 2">LMG 31460</strain>
    </source>
</reference>
<sequence>MKEINTFVNLYNSVWNESDAKRRREIIAELWSEDATHCTHSLEAHGHEAIEDRVLKAYEKFVVTGGYVFKTIGVADEHHKAVRYSWAMVPRDGGMAVAAGTVFMLLDDDGRIRFDYQFTDVLQAS</sequence>
<organism evidence="1 2">
    <name type="scientific">Paenibacillus germinis</name>
    <dbReference type="NCBI Taxonomy" id="2654979"/>
    <lineage>
        <taxon>Bacteria</taxon>
        <taxon>Bacillati</taxon>
        <taxon>Bacillota</taxon>
        <taxon>Bacilli</taxon>
        <taxon>Bacillales</taxon>
        <taxon>Paenibacillaceae</taxon>
        <taxon>Paenibacillus</taxon>
    </lineage>
</organism>
<evidence type="ECO:0000313" key="2">
    <source>
        <dbReference type="Proteomes" id="UP000658690"/>
    </source>
</evidence>
<dbReference type="InterPro" id="IPR032710">
    <property type="entry name" value="NTF2-like_dom_sf"/>
</dbReference>
<gene>
    <name evidence="1" type="ORF">GC102_33750</name>
</gene>
<comment type="caution">
    <text evidence="1">The sequence shown here is derived from an EMBL/GenBank/DDBJ whole genome shotgun (WGS) entry which is preliminary data.</text>
</comment>
<dbReference type="RefSeq" id="WP_171693425.1">
    <property type="nucleotide sequence ID" value="NZ_WHOC01000176.1"/>
</dbReference>
<accession>A0ABX1ZC42</accession>
<keyword evidence="2" id="KW-1185">Reference proteome</keyword>
<proteinExistence type="predicted"/>
<dbReference type="SUPFAM" id="SSF54427">
    <property type="entry name" value="NTF2-like"/>
    <property type="match status" value="1"/>
</dbReference>